<protein>
    <submittedName>
        <fullName evidence="3">Uncharacterized protein</fullName>
    </submittedName>
</protein>
<evidence type="ECO:0000256" key="2">
    <source>
        <dbReference type="ARBA" id="ARBA00022676"/>
    </source>
</evidence>
<evidence type="ECO:0000313" key="3">
    <source>
        <dbReference type="EMBL" id="MBA0824534.1"/>
    </source>
</evidence>
<comment type="similarity">
    <text evidence="1">Belongs to the UDP-glycosyltransferase family.</text>
</comment>
<dbReference type="PANTHER" id="PTHR11926:SF1365">
    <property type="entry name" value="GLYCOSYLTRANSFERASE"/>
    <property type="match status" value="1"/>
</dbReference>
<dbReference type="GO" id="GO:0080043">
    <property type="term" value="F:quercetin 3-O-glucosyltransferase activity"/>
    <property type="evidence" value="ECO:0007669"/>
    <property type="project" value="TreeGrafter"/>
</dbReference>
<organism evidence="3 4">
    <name type="scientific">Gossypium armourianum</name>
    <dbReference type="NCBI Taxonomy" id="34283"/>
    <lineage>
        <taxon>Eukaryota</taxon>
        <taxon>Viridiplantae</taxon>
        <taxon>Streptophyta</taxon>
        <taxon>Embryophyta</taxon>
        <taxon>Tracheophyta</taxon>
        <taxon>Spermatophyta</taxon>
        <taxon>Magnoliopsida</taxon>
        <taxon>eudicotyledons</taxon>
        <taxon>Gunneridae</taxon>
        <taxon>Pentapetalae</taxon>
        <taxon>rosids</taxon>
        <taxon>malvids</taxon>
        <taxon>Malvales</taxon>
        <taxon>Malvaceae</taxon>
        <taxon>Malvoideae</taxon>
        <taxon>Gossypium</taxon>
    </lineage>
</organism>
<sequence>MGMTNFKHPFLWIVRPDIMMGDSAILDEEFLEEIKDRENIEFLVKEVMERREGKTMKEKTLEWKKKVEEATDVGGLSYCNFDKFVKEAFKHG</sequence>
<proteinExistence type="inferred from homology"/>
<evidence type="ECO:0000313" key="4">
    <source>
        <dbReference type="Proteomes" id="UP000593575"/>
    </source>
</evidence>
<dbReference type="Proteomes" id="UP000593575">
    <property type="component" value="Unassembled WGS sequence"/>
</dbReference>
<reference evidence="3 4" key="1">
    <citation type="journal article" date="2019" name="Genome Biol. Evol.">
        <title>Insights into the evolution of the New World diploid cottons (Gossypium, subgenus Houzingenia) based on genome sequencing.</title>
        <authorList>
            <person name="Grover C.E."/>
            <person name="Arick M.A. 2nd"/>
            <person name="Thrash A."/>
            <person name="Conover J.L."/>
            <person name="Sanders W.S."/>
            <person name="Peterson D.G."/>
            <person name="Frelichowski J.E."/>
            <person name="Scheffler J.A."/>
            <person name="Scheffler B.E."/>
            <person name="Wendel J.F."/>
        </authorList>
    </citation>
    <scope>NUCLEOTIDE SEQUENCE [LARGE SCALE GENOMIC DNA]</scope>
    <source>
        <strain evidence="3">6</strain>
        <tissue evidence="3">Leaf</tissue>
    </source>
</reference>
<dbReference type="Gene3D" id="3.40.50.2000">
    <property type="entry name" value="Glycogen Phosphorylase B"/>
    <property type="match status" value="3"/>
</dbReference>
<dbReference type="AlphaFoldDB" id="A0A7J9ISE8"/>
<dbReference type="EMBL" id="JABFAE010000003">
    <property type="protein sequence ID" value="MBA0824534.1"/>
    <property type="molecule type" value="Genomic_DNA"/>
</dbReference>
<keyword evidence="4" id="KW-1185">Reference proteome</keyword>
<gene>
    <name evidence="3" type="ORF">Goarm_021200</name>
</gene>
<keyword evidence="2" id="KW-0808">Transferase</keyword>
<keyword evidence="2" id="KW-0328">Glycosyltransferase</keyword>
<dbReference type="SUPFAM" id="SSF53756">
    <property type="entry name" value="UDP-Glycosyltransferase/glycogen phosphorylase"/>
    <property type="match status" value="1"/>
</dbReference>
<evidence type="ECO:0000256" key="1">
    <source>
        <dbReference type="ARBA" id="ARBA00009995"/>
    </source>
</evidence>
<dbReference type="PANTHER" id="PTHR11926">
    <property type="entry name" value="GLUCOSYL/GLUCURONOSYL TRANSFERASES"/>
    <property type="match status" value="1"/>
</dbReference>
<comment type="caution">
    <text evidence="3">The sequence shown here is derived from an EMBL/GenBank/DDBJ whole genome shotgun (WGS) entry which is preliminary data.</text>
</comment>
<dbReference type="GO" id="GO:0080044">
    <property type="term" value="F:quercetin 7-O-glucosyltransferase activity"/>
    <property type="evidence" value="ECO:0007669"/>
    <property type="project" value="TreeGrafter"/>
</dbReference>
<name>A0A7J9ISE8_9ROSI</name>
<accession>A0A7J9ISE8</accession>